<evidence type="ECO:0000313" key="4">
    <source>
        <dbReference type="EMBL" id="ALO44544.1"/>
    </source>
</evidence>
<feature type="domain" description="Carbohydrate-binding" evidence="2">
    <location>
        <begin position="65"/>
        <end position="245"/>
    </location>
</feature>
<dbReference type="KEGG" id="pphe:PP2015_4076"/>
<dbReference type="InterPro" id="IPR010502">
    <property type="entry name" value="Carb-bd_dom_fam9"/>
</dbReference>
<protein>
    <submittedName>
        <fullName evidence="4">Uncharacterized protein</fullName>
    </submittedName>
</protein>
<evidence type="ECO:0000259" key="2">
    <source>
        <dbReference type="Pfam" id="PF06452"/>
    </source>
</evidence>
<keyword evidence="5" id="KW-1185">Reference proteome</keyword>
<dbReference type="PATRIC" id="fig|161398.10.peg.4179"/>
<evidence type="ECO:0000259" key="3">
    <source>
        <dbReference type="Pfam" id="PF19313"/>
    </source>
</evidence>
<keyword evidence="1" id="KW-0472">Membrane</keyword>
<dbReference type="Proteomes" id="UP000061457">
    <property type="component" value="Chromosome II"/>
</dbReference>
<sequence length="743" mass="85295">MNPVFNQLSSRTMGNIKQTKFKLSAFIKHFAILGLVSSPFIYASDISNYQNRSVSPPKITSAPEIDGIITSSEWKDALVIDDFVEFRPEVGQAPDHPIKAFVAYDDEYFYVAAHITQPHNTITDRLLTQGSNAWNEDYFGLVLDTNYDKSDAYLFHVTPSGVKIDGLVDGSNYIEEWKTIWYAKTKKTDKGWDIEIAIPMQSISFDETKPSWGLQLRYKSSKPYQQYYWNLNNTQDSPWNANQVGEIKNIRGIKQGKGIEVRTGLSVNKVSDDSNFEPSMDIGYKFTPNLTGLLTLNTDFSGTEIDAQDVNMTRFSSYFNEQRDFFLQDAQLFQFGQFAPFSTNGMPFYSRRIGLSPKSEVLDINWGTKLTGQISETQLGVLSVNQDSAQNNEGGGTTQLSVARAKQLINKNHSFGGIYTQGSSTGNDDSTLGVDYSYNDIIFDDQSIRFNTWYNDVDNEMATGDDTASYGLQLELPNDTFYWRTRYQHIGEDYNPSLGFVSRKGIEYSEHVTHYRVRPSEGVLSEHLNFFMFVAGRFATHDLEGELLSERITFQPLSFQTKNSDSFRIAYNRKTEKLVQDWAFSDSISYKAGEHQFDSWQFVASTGTQRPFYTTFTVNYGEHFSADLVDYYANLYYQPNRHVYLNVGRGSYYYEQNNNKYAVHRSHIRLNVAINADWSWNTLLQHNTRSERFSLFSRLRYQSAPDELYQISIAKGYDVSEGWSDRVETNDETSLKINYIHRW</sequence>
<accession>A0A0S2K846</accession>
<dbReference type="Pfam" id="PF06452">
    <property type="entry name" value="CBM9_1"/>
    <property type="match status" value="1"/>
</dbReference>
<keyword evidence="1" id="KW-0812">Transmembrane</keyword>
<keyword evidence="1" id="KW-1133">Transmembrane helix</keyword>
<feature type="transmembrane region" description="Helical" evidence="1">
    <location>
        <begin position="21"/>
        <end position="42"/>
    </location>
</feature>
<name>A0A0S2K846_9GAMM</name>
<dbReference type="OrthoDB" id="9786766at2"/>
<dbReference type="GO" id="GO:0030246">
    <property type="term" value="F:carbohydrate binding"/>
    <property type="evidence" value="ECO:0007669"/>
    <property type="project" value="InterPro"/>
</dbReference>
<proteinExistence type="predicted"/>
<dbReference type="SUPFAM" id="SSF49344">
    <property type="entry name" value="CBD9-like"/>
    <property type="match status" value="1"/>
</dbReference>
<gene>
    <name evidence="4" type="ORF">PP2015_4076</name>
</gene>
<reference evidence="4 5" key="1">
    <citation type="submission" date="2015-11" db="EMBL/GenBank/DDBJ databases">
        <authorList>
            <person name="Zhang Y."/>
            <person name="Guo Z."/>
        </authorList>
    </citation>
    <scope>NUCLEOTIDE SEQUENCE [LARGE SCALE GENOMIC DNA]</scope>
    <source>
        <strain evidence="4 5">KCTC 12086</strain>
    </source>
</reference>
<dbReference type="GO" id="GO:0016052">
    <property type="term" value="P:carbohydrate catabolic process"/>
    <property type="evidence" value="ECO:0007669"/>
    <property type="project" value="InterPro"/>
</dbReference>
<evidence type="ECO:0000313" key="5">
    <source>
        <dbReference type="Proteomes" id="UP000061457"/>
    </source>
</evidence>
<dbReference type="GO" id="GO:0004553">
    <property type="term" value="F:hydrolase activity, hydrolyzing O-glycosyl compounds"/>
    <property type="evidence" value="ECO:0007669"/>
    <property type="project" value="InterPro"/>
</dbReference>
<feature type="domain" description="DUF5916" evidence="3">
    <location>
        <begin position="270"/>
        <end position="377"/>
    </location>
</feature>
<dbReference type="EMBL" id="CP013188">
    <property type="protein sequence ID" value="ALO44544.1"/>
    <property type="molecule type" value="Genomic_DNA"/>
</dbReference>
<dbReference type="Gene3D" id="2.60.40.1190">
    <property type="match status" value="1"/>
</dbReference>
<dbReference type="InterPro" id="IPR045670">
    <property type="entry name" value="DUF5916"/>
</dbReference>
<dbReference type="CDD" id="cd09618">
    <property type="entry name" value="CBM9_like_2"/>
    <property type="match status" value="1"/>
</dbReference>
<evidence type="ECO:0000256" key="1">
    <source>
        <dbReference type="SAM" id="Phobius"/>
    </source>
</evidence>
<dbReference type="STRING" id="161398.PP2015_4076"/>
<organism evidence="4 5">
    <name type="scientific">Pseudoalteromonas phenolica</name>
    <dbReference type="NCBI Taxonomy" id="161398"/>
    <lineage>
        <taxon>Bacteria</taxon>
        <taxon>Pseudomonadati</taxon>
        <taxon>Pseudomonadota</taxon>
        <taxon>Gammaproteobacteria</taxon>
        <taxon>Alteromonadales</taxon>
        <taxon>Pseudoalteromonadaceae</taxon>
        <taxon>Pseudoalteromonas</taxon>
    </lineage>
</organism>
<dbReference type="Pfam" id="PF19313">
    <property type="entry name" value="DUF5916"/>
    <property type="match status" value="1"/>
</dbReference>
<dbReference type="AlphaFoldDB" id="A0A0S2K846"/>